<dbReference type="GO" id="GO:0045259">
    <property type="term" value="C:proton-transporting ATP synthase complex"/>
    <property type="evidence" value="ECO:0007669"/>
    <property type="project" value="UniProtKB-KW"/>
</dbReference>
<evidence type="ECO:0000256" key="4">
    <source>
        <dbReference type="ARBA" id="ARBA00022692"/>
    </source>
</evidence>
<evidence type="ECO:0000256" key="14">
    <source>
        <dbReference type="SAM" id="Coils"/>
    </source>
</evidence>
<dbReference type="Proteomes" id="UP000029628">
    <property type="component" value="Unassembled WGS sequence"/>
</dbReference>
<keyword evidence="2 12" id="KW-0813">Transport</keyword>
<evidence type="ECO:0000313" key="16">
    <source>
        <dbReference type="Proteomes" id="UP000029628"/>
    </source>
</evidence>
<keyword evidence="4 12" id="KW-0812">Transmembrane</keyword>
<evidence type="ECO:0000256" key="2">
    <source>
        <dbReference type="ARBA" id="ARBA00022448"/>
    </source>
</evidence>
<evidence type="ECO:0000256" key="8">
    <source>
        <dbReference type="ARBA" id="ARBA00023136"/>
    </source>
</evidence>
<dbReference type="InterPro" id="IPR050059">
    <property type="entry name" value="ATP_synthase_B_chain"/>
</dbReference>
<evidence type="ECO:0000256" key="10">
    <source>
        <dbReference type="ARBA" id="ARBA00025198"/>
    </source>
</evidence>
<dbReference type="PANTHER" id="PTHR33445:SF2">
    <property type="entry name" value="ATP SYNTHASE SUBUNIT B', CHLOROPLASTIC"/>
    <property type="match status" value="1"/>
</dbReference>
<dbReference type="CDD" id="cd06503">
    <property type="entry name" value="ATP-synt_Fo_b"/>
    <property type="match status" value="1"/>
</dbReference>
<reference evidence="15 16" key="1">
    <citation type="submission" date="2014-07" db="EMBL/GenBank/DDBJ databases">
        <authorList>
            <person name="McCorrison J."/>
            <person name="Sanka R."/>
            <person name="Torralba M."/>
            <person name="Gillis M."/>
            <person name="Haft D.H."/>
            <person name="Methe B."/>
            <person name="Sutton G."/>
            <person name="Nelson K.E."/>
        </authorList>
    </citation>
    <scope>NUCLEOTIDE SEQUENCE [LARGE SCALE GENOMIC DNA]</scope>
    <source>
        <strain evidence="15 16">DNF00314</strain>
    </source>
</reference>
<keyword evidence="8 12" id="KW-0472">Membrane</keyword>
<dbReference type="SUPFAM" id="SSF81573">
    <property type="entry name" value="F1F0 ATP synthase subunit B, membrane domain"/>
    <property type="match status" value="1"/>
</dbReference>
<keyword evidence="9 12" id="KW-0066">ATP synthesis</keyword>
<dbReference type="eggNOG" id="COG0711">
    <property type="taxonomic scope" value="Bacteria"/>
</dbReference>
<evidence type="ECO:0000256" key="1">
    <source>
        <dbReference type="ARBA" id="ARBA00005513"/>
    </source>
</evidence>
<dbReference type="GO" id="GO:0005886">
    <property type="term" value="C:plasma membrane"/>
    <property type="evidence" value="ECO:0007669"/>
    <property type="project" value="UniProtKB-SubCell"/>
</dbReference>
<evidence type="ECO:0000256" key="3">
    <source>
        <dbReference type="ARBA" id="ARBA00022547"/>
    </source>
</evidence>
<keyword evidence="6 12" id="KW-1133">Transmembrane helix</keyword>
<dbReference type="InterPro" id="IPR002146">
    <property type="entry name" value="ATP_synth_b/b'su_bac/chlpt"/>
</dbReference>
<dbReference type="GO" id="GO:0012505">
    <property type="term" value="C:endomembrane system"/>
    <property type="evidence" value="ECO:0007669"/>
    <property type="project" value="UniProtKB-SubCell"/>
</dbReference>
<dbReference type="Gene3D" id="6.10.250.1580">
    <property type="match status" value="1"/>
</dbReference>
<evidence type="ECO:0000256" key="13">
    <source>
        <dbReference type="RuleBase" id="RU003848"/>
    </source>
</evidence>
<evidence type="ECO:0000256" key="11">
    <source>
        <dbReference type="ARBA" id="ARBA00037847"/>
    </source>
</evidence>
<comment type="subunit">
    <text evidence="12">F-type ATPases have 2 components, F(1) - the catalytic core - and F(0) - the membrane proton channel. F(1) has five subunits: alpha(3), beta(3), gamma(1), delta(1), epsilon(1). F(0) has three main subunits: a(1), b(2) and c(10-14). The alpha and beta chains form an alternating ring which encloses part of the gamma chain. F(1) is attached to F(0) by a central stalk formed by the gamma and epsilon chains, while a peripheral stalk is formed by the delta and b chains.</text>
</comment>
<accession>A0A096AJK8</accession>
<dbReference type="PANTHER" id="PTHR33445">
    <property type="entry name" value="ATP SYNTHASE SUBUNIT B', CHLOROPLASTIC"/>
    <property type="match status" value="1"/>
</dbReference>
<proteinExistence type="inferred from homology"/>
<keyword evidence="3 12" id="KW-0138">CF(0)</keyword>
<evidence type="ECO:0000256" key="7">
    <source>
        <dbReference type="ARBA" id="ARBA00023065"/>
    </source>
</evidence>
<dbReference type="InterPro" id="IPR028987">
    <property type="entry name" value="ATP_synth_B-like_membr_sf"/>
</dbReference>
<comment type="caution">
    <text evidence="15">The sequence shown here is derived from an EMBL/GenBank/DDBJ whole genome shotgun (WGS) entry which is preliminary data.</text>
</comment>
<dbReference type="AlphaFoldDB" id="A0A096AJK8"/>
<keyword evidence="7 12" id="KW-0406">Ion transport</keyword>
<evidence type="ECO:0000256" key="5">
    <source>
        <dbReference type="ARBA" id="ARBA00022781"/>
    </source>
</evidence>
<keyword evidence="16" id="KW-1185">Reference proteome</keyword>
<dbReference type="RefSeq" id="WP_028258253.1">
    <property type="nucleotide sequence ID" value="NZ_JRNT01000014.1"/>
</dbReference>
<dbReference type="HAMAP" id="MF_01398">
    <property type="entry name" value="ATP_synth_b_bprime"/>
    <property type="match status" value="1"/>
</dbReference>
<evidence type="ECO:0000313" key="15">
    <source>
        <dbReference type="EMBL" id="KGF47273.1"/>
    </source>
</evidence>
<comment type="similarity">
    <text evidence="1 12 13">Belongs to the ATPase B chain family.</text>
</comment>
<organism evidence="15 16">
    <name type="scientific">Veillonella montpellierensis DNF00314</name>
    <dbReference type="NCBI Taxonomy" id="1401067"/>
    <lineage>
        <taxon>Bacteria</taxon>
        <taxon>Bacillati</taxon>
        <taxon>Bacillota</taxon>
        <taxon>Negativicutes</taxon>
        <taxon>Veillonellales</taxon>
        <taxon>Veillonellaceae</taxon>
        <taxon>Veillonella</taxon>
    </lineage>
</organism>
<sequence>MVDINGTLLAQFLNFFIVVAILAKFAYKPLVSIMEERKQRIAHDLAAAEVAKEEAQKVQEEYKAQLLAARQEAQDIIDKATKQAERTTQQQLVELRAQIAREKDKAQKELAQERKRAMESLRNDVISLSVAIAGKVVANDMNSEINAKLIDEAIDKLNSKTIGL</sequence>
<evidence type="ECO:0000256" key="9">
    <source>
        <dbReference type="ARBA" id="ARBA00023310"/>
    </source>
</evidence>
<comment type="subcellular location">
    <subcellularLocation>
        <location evidence="12">Cell membrane</location>
        <topology evidence="12">Single-pass membrane protein</topology>
    </subcellularLocation>
    <subcellularLocation>
        <location evidence="11">Endomembrane system</location>
        <topology evidence="11">Single-pass membrane protein</topology>
    </subcellularLocation>
</comment>
<feature type="coiled-coil region" evidence="14">
    <location>
        <begin position="45"/>
        <end position="123"/>
    </location>
</feature>
<comment type="function">
    <text evidence="12">Component of the F(0) channel, it forms part of the peripheral stalk, linking F(1) to F(0).</text>
</comment>
<gene>
    <name evidence="12" type="primary">atpF</name>
    <name evidence="15" type="ORF">HMPREF0872_05330</name>
</gene>
<protein>
    <recommendedName>
        <fullName evidence="12">ATP synthase subunit b</fullName>
    </recommendedName>
    <alternativeName>
        <fullName evidence="12">ATP synthase F(0) sector subunit b</fullName>
    </alternativeName>
    <alternativeName>
        <fullName evidence="12">ATPase subunit I</fullName>
    </alternativeName>
    <alternativeName>
        <fullName evidence="12">F-type ATPase subunit b</fullName>
        <shortName evidence="12">F-ATPase subunit b</shortName>
    </alternativeName>
</protein>
<keyword evidence="14" id="KW-0175">Coiled coil</keyword>
<evidence type="ECO:0000256" key="6">
    <source>
        <dbReference type="ARBA" id="ARBA00022989"/>
    </source>
</evidence>
<keyword evidence="5 12" id="KW-0375">Hydrogen ion transport</keyword>
<dbReference type="InterPro" id="IPR005864">
    <property type="entry name" value="ATP_synth_F0_bsu_bac"/>
</dbReference>
<dbReference type="EMBL" id="JRNT01000014">
    <property type="protein sequence ID" value="KGF47273.1"/>
    <property type="molecule type" value="Genomic_DNA"/>
</dbReference>
<feature type="transmembrane region" description="Helical" evidence="12">
    <location>
        <begin position="6"/>
        <end position="27"/>
    </location>
</feature>
<dbReference type="GO" id="GO:0046933">
    <property type="term" value="F:proton-transporting ATP synthase activity, rotational mechanism"/>
    <property type="evidence" value="ECO:0007669"/>
    <property type="project" value="UniProtKB-UniRule"/>
</dbReference>
<name>A0A096AJK8_9FIRM</name>
<dbReference type="Pfam" id="PF00430">
    <property type="entry name" value="ATP-synt_B"/>
    <property type="match status" value="1"/>
</dbReference>
<dbReference type="NCBIfam" id="TIGR01144">
    <property type="entry name" value="ATP_synt_b"/>
    <property type="match status" value="1"/>
</dbReference>
<keyword evidence="12" id="KW-1003">Cell membrane</keyword>
<evidence type="ECO:0000256" key="12">
    <source>
        <dbReference type="HAMAP-Rule" id="MF_01398"/>
    </source>
</evidence>
<comment type="function">
    <text evidence="10 12">F(1)F(0) ATP synthase produces ATP from ADP in the presence of a proton or sodium gradient. F-type ATPases consist of two structural domains, F(1) containing the extramembraneous catalytic core and F(0) containing the membrane proton channel, linked together by a central stalk and a peripheral stalk. During catalysis, ATP synthesis in the catalytic domain of F(1) is coupled via a rotary mechanism of the central stalk subunits to proton translocation.</text>
</comment>
<dbReference type="GO" id="GO:0046961">
    <property type="term" value="F:proton-transporting ATPase activity, rotational mechanism"/>
    <property type="evidence" value="ECO:0007669"/>
    <property type="project" value="TreeGrafter"/>
</dbReference>